<evidence type="ECO:0000256" key="9">
    <source>
        <dbReference type="ARBA" id="ARBA00023160"/>
    </source>
</evidence>
<evidence type="ECO:0000256" key="5">
    <source>
        <dbReference type="ARBA" id="ARBA00022832"/>
    </source>
</evidence>
<evidence type="ECO:0000256" key="8">
    <source>
        <dbReference type="ARBA" id="ARBA00023098"/>
    </source>
</evidence>
<dbReference type="GO" id="GO:0034440">
    <property type="term" value="P:lipid oxidation"/>
    <property type="evidence" value="ECO:0007669"/>
    <property type="project" value="InterPro"/>
</dbReference>
<evidence type="ECO:0000256" key="2">
    <source>
        <dbReference type="ARBA" id="ARBA00022516"/>
    </source>
</evidence>
<feature type="region of interest" description="Disordered" evidence="11">
    <location>
        <begin position="276"/>
        <end position="318"/>
    </location>
</feature>
<keyword evidence="4 10" id="KW-0925">Oxylipin biosynthesis</keyword>
<evidence type="ECO:0000256" key="6">
    <source>
        <dbReference type="ARBA" id="ARBA00022964"/>
    </source>
</evidence>
<organism evidence="13 14">
    <name type="scientific">Ceratodon purpureus</name>
    <name type="common">Fire moss</name>
    <name type="synonym">Dicranum purpureum</name>
    <dbReference type="NCBI Taxonomy" id="3225"/>
    <lineage>
        <taxon>Eukaryota</taxon>
        <taxon>Viridiplantae</taxon>
        <taxon>Streptophyta</taxon>
        <taxon>Embryophyta</taxon>
        <taxon>Bryophyta</taxon>
        <taxon>Bryophytina</taxon>
        <taxon>Bryopsida</taxon>
        <taxon>Dicranidae</taxon>
        <taxon>Pseudoditrichales</taxon>
        <taxon>Ditrichaceae</taxon>
        <taxon>Ceratodon</taxon>
    </lineage>
</organism>
<keyword evidence="2 10" id="KW-0444">Lipid biosynthesis</keyword>
<dbReference type="EMBL" id="CM026431">
    <property type="protein sequence ID" value="KAG0560101.1"/>
    <property type="molecule type" value="Genomic_DNA"/>
</dbReference>
<evidence type="ECO:0000256" key="3">
    <source>
        <dbReference type="ARBA" id="ARBA00022723"/>
    </source>
</evidence>
<keyword evidence="5" id="KW-0276">Fatty acid metabolism</keyword>
<dbReference type="InterPro" id="IPR036226">
    <property type="entry name" value="LipOase_C_sf"/>
</dbReference>
<dbReference type="Gene3D" id="4.10.372.10">
    <property type="entry name" value="Lipoxygenase-1, Domain 3"/>
    <property type="match status" value="1"/>
</dbReference>
<dbReference type="SUPFAM" id="SSF49723">
    <property type="entry name" value="Lipase/lipooxygenase domain (PLAT/LH2 domain)"/>
    <property type="match status" value="1"/>
</dbReference>
<dbReference type="Gene3D" id="2.60.60.20">
    <property type="entry name" value="PLAT/LH2 domain"/>
    <property type="match status" value="1"/>
</dbReference>
<dbReference type="GO" id="GO:0016702">
    <property type="term" value="F:oxidoreductase activity, acting on single donors with incorporation of molecular oxygen, incorporation of two atoms of oxygen"/>
    <property type="evidence" value="ECO:0007669"/>
    <property type="project" value="InterPro"/>
</dbReference>
<dbReference type="InterPro" id="IPR020834">
    <property type="entry name" value="LipOase_CS"/>
</dbReference>
<dbReference type="PROSITE" id="PS51393">
    <property type="entry name" value="LIPOXYGENASE_3"/>
    <property type="match status" value="1"/>
</dbReference>
<dbReference type="InterPro" id="IPR001024">
    <property type="entry name" value="PLAT/LH2_dom"/>
</dbReference>
<dbReference type="InterPro" id="IPR036392">
    <property type="entry name" value="PLAT/LH2_dom_sf"/>
</dbReference>
<dbReference type="Pfam" id="PF00305">
    <property type="entry name" value="Lipoxygenase"/>
    <property type="match status" value="1"/>
</dbReference>
<keyword evidence="8" id="KW-0443">Lipid metabolism</keyword>
<evidence type="ECO:0000313" key="14">
    <source>
        <dbReference type="Proteomes" id="UP000822688"/>
    </source>
</evidence>
<keyword evidence="7" id="KW-0560">Oxidoreductase</keyword>
<evidence type="ECO:0000256" key="7">
    <source>
        <dbReference type="ARBA" id="ARBA00023002"/>
    </source>
</evidence>
<comment type="pathway">
    <text evidence="10">Lipid metabolism; oxylipin biosynthesis.</text>
</comment>
<dbReference type="GO" id="GO:0046872">
    <property type="term" value="F:metal ion binding"/>
    <property type="evidence" value="ECO:0007669"/>
    <property type="project" value="UniProtKB-UniRule"/>
</dbReference>
<keyword evidence="9 10" id="KW-0275">Fatty acid biosynthesis</keyword>
<dbReference type="PRINTS" id="PR00468">
    <property type="entry name" value="PLTLPOXGNASE"/>
</dbReference>
<dbReference type="PRINTS" id="PR00087">
    <property type="entry name" value="LIPOXYGENASE"/>
</dbReference>
<feature type="domain" description="Lipoxygenase" evidence="12">
    <location>
        <begin position="229"/>
        <end position="941"/>
    </location>
</feature>
<dbReference type="Proteomes" id="UP000822688">
    <property type="component" value="Chromosome 10"/>
</dbReference>
<proteinExistence type="inferred from homology"/>
<dbReference type="AlphaFoldDB" id="A0A8T0GKQ0"/>
<dbReference type="PROSITE" id="PS00081">
    <property type="entry name" value="LIPOXYGENASE_2"/>
    <property type="match status" value="1"/>
</dbReference>
<keyword evidence="6" id="KW-0223">Dioxygenase</keyword>
<dbReference type="Gene3D" id="3.10.450.60">
    <property type="match status" value="1"/>
</dbReference>
<dbReference type="PANTHER" id="PTHR11771">
    <property type="entry name" value="LIPOXYGENASE"/>
    <property type="match status" value="1"/>
</dbReference>
<evidence type="ECO:0000313" key="13">
    <source>
        <dbReference type="EMBL" id="KAG0560101.1"/>
    </source>
</evidence>
<comment type="similarity">
    <text evidence="1 10">Belongs to the lipoxygenase family.</text>
</comment>
<dbReference type="GO" id="GO:0006633">
    <property type="term" value="P:fatty acid biosynthetic process"/>
    <property type="evidence" value="ECO:0007669"/>
    <property type="project" value="UniProtKB-KW"/>
</dbReference>
<name>A0A8T0GKQ0_CERPU</name>
<accession>A0A8T0GKQ0</accession>
<reference evidence="13" key="1">
    <citation type="submission" date="2020-06" db="EMBL/GenBank/DDBJ databases">
        <title>WGS assembly of Ceratodon purpureus strain R40.</title>
        <authorList>
            <person name="Carey S.B."/>
            <person name="Jenkins J."/>
            <person name="Shu S."/>
            <person name="Lovell J.T."/>
            <person name="Sreedasyam A."/>
            <person name="Maumus F."/>
            <person name="Tiley G.P."/>
            <person name="Fernandez-Pozo N."/>
            <person name="Barry K."/>
            <person name="Chen C."/>
            <person name="Wang M."/>
            <person name="Lipzen A."/>
            <person name="Daum C."/>
            <person name="Saski C.A."/>
            <person name="Payton A.C."/>
            <person name="Mcbreen J.C."/>
            <person name="Conrad R.E."/>
            <person name="Kollar L.M."/>
            <person name="Olsson S."/>
            <person name="Huttunen S."/>
            <person name="Landis J.B."/>
            <person name="Wickett N.J."/>
            <person name="Johnson M.G."/>
            <person name="Rensing S.A."/>
            <person name="Grimwood J."/>
            <person name="Schmutz J."/>
            <person name="Mcdaniel S.F."/>
        </authorList>
    </citation>
    <scope>NUCLEOTIDE SEQUENCE</scope>
    <source>
        <strain evidence="13">R40</strain>
    </source>
</reference>
<dbReference type="InterPro" id="IPR001246">
    <property type="entry name" value="LipOase_plant"/>
</dbReference>
<evidence type="ECO:0000259" key="12">
    <source>
        <dbReference type="PROSITE" id="PS51393"/>
    </source>
</evidence>
<dbReference type="InterPro" id="IPR000907">
    <property type="entry name" value="LipOase"/>
</dbReference>
<dbReference type="Gene3D" id="4.10.375.10">
    <property type="entry name" value="Lipoxygenase-1, Domain 2"/>
    <property type="match status" value="1"/>
</dbReference>
<comment type="function">
    <text evidence="10">Plant lipoxygenase may be involved in a number of diverse aspects of plant physiology including growth and development, pest resistance, and senescence or responses to wounding.</text>
</comment>
<dbReference type="SMART" id="SM00308">
    <property type="entry name" value="LH2"/>
    <property type="match status" value="1"/>
</dbReference>
<evidence type="ECO:0000256" key="1">
    <source>
        <dbReference type="ARBA" id="ARBA00009419"/>
    </source>
</evidence>
<dbReference type="InterPro" id="IPR027433">
    <property type="entry name" value="Lipoxygenase_dom_3"/>
</dbReference>
<keyword evidence="14" id="KW-1185">Reference proteome</keyword>
<dbReference type="EC" id="1.13.11.-" evidence="10"/>
<protein>
    <recommendedName>
        <fullName evidence="10">Lipoxygenase</fullName>
        <ecNumber evidence="10">1.13.11.-</ecNumber>
    </recommendedName>
</protein>
<keyword evidence="3" id="KW-0479">Metal-binding</keyword>
<comment type="caution">
    <text evidence="13">The sequence shown here is derived from an EMBL/GenBank/DDBJ whole genome shotgun (WGS) entry which is preliminary data.</text>
</comment>
<gene>
    <name evidence="13" type="ORF">KC19_10G154500</name>
</gene>
<evidence type="ECO:0000256" key="11">
    <source>
        <dbReference type="SAM" id="MobiDB-lite"/>
    </source>
</evidence>
<evidence type="ECO:0000256" key="4">
    <source>
        <dbReference type="ARBA" id="ARBA00022767"/>
    </source>
</evidence>
<dbReference type="Gene3D" id="1.20.245.10">
    <property type="entry name" value="Lipoxygenase-1, Domain 5"/>
    <property type="match status" value="1"/>
</dbReference>
<dbReference type="GO" id="GO:0031408">
    <property type="term" value="P:oxylipin biosynthetic process"/>
    <property type="evidence" value="ECO:0007669"/>
    <property type="project" value="UniProtKB-UniRule"/>
</dbReference>
<sequence length="941" mass="105359">MLLNQFKTGSVAASTLGGSRGSAVVLRKVKNMGKPETVKATASGSEGAASPGWLETNLGKATSYVDKKLHSDGSGAKGASDMVEYKGTAVVVKKLKMLDLIDRVADAQDDAAELLQGKKVSIQLMSGEIDPSTGKGMLSKETTLEGWVKIFDPLTAEQIPFELKWSVPKSFGVPVAIFVKNTHPNEFLLENFHIDLPDKSVAQFFTNSWVFNTEKTEPIGPRMFFNNKAYLPHETPAALKELRAKELETLRGNGTGERIVSDRIYDYDYFNDLGTPDAAEGDPAKLEELSRPPLGGNKEFPFPRRVRTGRPMCKSDPKTETRYQNVYGEFYVPSDERFDYVKMSDNKADLAKAGGHIAQTKLQVKVLKKASFESIADVKKLFAPKGETSGLNNVLPDKADVPAKDQHPLRFLNELTAQRADGQKPNAFRFPIPQILKHSDTAWQTDSEFARENLAGLNPMQIKLVTEFPIKSKLGPEFGDPSSAITAKHIEDKLEGRTVEEALSEKKLFTVDHHDTFLPWVERINAQPIGKSYASRVLYFLSADETLKVVAIELVLPPMKGAEKVSRVYTPPKDTSKTDYIWEFAKAHAMSNEMTVHQSISHFTLCHAVTEPAIIASNRQLSKLHPMMQLLKPHFRHTLTTNSTARMNLLPTGGTIELIYTPQKYVVRMASVFYRDNWTFENNGLPKDLIKRGMAVPDSSAKHGVKLTIEDYPYASDGLELWAAMKSWNSEYIDIFYKDDKQVQEDPELQAWYKEYRDVGHGDKKDAPGWIELDSKESLAEIVTTIIWICTAMHAPINFGQYDYASWMPQHPTMTRRLIPEQGTKEWEEMQADPEKFWLTLISDPDNTTTAMAVFEVVAAHAPNEEYIAQRSEGWTENEKVKEAFKRYQARLGELDQLIQARNADPKLKNRCGVGNFPFQLLRPVSAPGVTAMGVPNSITV</sequence>
<dbReference type="InterPro" id="IPR013819">
    <property type="entry name" value="LipOase_C"/>
</dbReference>
<evidence type="ECO:0000256" key="10">
    <source>
        <dbReference type="RuleBase" id="RU003975"/>
    </source>
</evidence>
<dbReference type="SUPFAM" id="SSF48484">
    <property type="entry name" value="Lipoxigenase"/>
    <property type="match status" value="1"/>
</dbReference>